<evidence type="ECO:0000259" key="1">
    <source>
        <dbReference type="Pfam" id="PF00535"/>
    </source>
</evidence>
<proteinExistence type="predicted"/>
<dbReference type="EMBL" id="FOAF01000006">
    <property type="protein sequence ID" value="SEL98651.1"/>
    <property type="molecule type" value="Genomic_DNA"/>
</dbReference>
<dbReference type="AlphaFoldDB" id="A0A1H7UNU7"/>
<dbReference type="CDD" id="cd00761">
    <property type="entry name" value="Glyco_tranf_GTA_type"/>
    <property type="match status" value="1"/>
</dbReference>
<organism evidence="2 3">
    <name type="scientific">Olivibacter domesticus</name>
    <name type="common">Pseudosphingobacterium domesticum</name>
    <dbReference type="NCBI Taxonomy" id="407022"/>
    <lineage>
        <taxon>Bacteria</taxon>
        <taxon>Pseudomonadati</taxon>
        <taxon>Bacteroidota</taxon>
        <taxon>Sphingobacteriia</taxon>
        <taxon>Sphingobacteriales</taxon>
        <taxon>Sphingobacteriaceae</taxon>
        <taxon>Olivibacter</taxon>
    </lineage>
</organism>
<dbReference type="InterPro" id="IPR001173">
    <property type="entry name" value="Glyco_trans_2-like"/>
</dbReference>
<dbReference type="Gene3D" id="3.90.550.10">
    <property type="entry name" value="Spore Coat Polysaccharide Biosynthesis Protein SpsA, Chain A"/>
    <property type="match status" value="1"/>
</dbReference>
<gene>
    <name evidence="2" type="ORF">SAMN05661044_03881</name>
</gene>
<dbReference type="PANTHER" id="PTHR22916:SF3">
    <property type="entry name" value="UDP-GLCNAC:BETAGAL BETA-1,3-N-ACETYLGLUCOSAMINYLTRANSFERASE-LIKE PROTEIN 1"/>
    <property type="match status" value="1"/>
</dbReference>
<dbReference type="SUPFAM" id="SSF53448">
    <property type="entry name" value="Nucleotide-diphospho-sugar transferases"/>
    <property type="match status" value="1"/>
</dbReference>
<dbReference type="OrthoDB" id="597270at2"/>
<dbReference type="PANTHER" id="PTHR22916">
    <property type="entry name" value="GLYCOSYLTRANSFERASE"/>
    <property type="match status" value="1"/>
</dbReference>
<dbReference type="Pfam" id="PF00535">
    <property type="entry name" value="Glycos_transf_2"/>
    <property type="match status" value="1"/>
</dbReference>
<protein>
    <submittedName>
        <fullName evidence="2">Glycosyltransferase involved in cell wall bisynthesis</fullName>
    </submittedName>
</protein>
<reference evidence="3" key="1">
    <citation type="submission" date="2016-10" db="EMBL/GenBank/DDBJ databases">
        <authorList>
            <person name="Varghese N."/>
            <person name="Submissions S."/>
        </authorList>
    </citation>
    <scope>NUCLEOTIDE SEQUENCE [LARGE SCALE GENOMIC DNA]</scope>
    <source>
        <strain evidence="3">DSM 18733</strain>
    </source>
</reference>
<name>A0A1H7UNU7_OLID1</name>
<evidence type="ECO:0000313" key="2">
    <source>
        <dbReference type="EMBL" id="SEL98651.1"/>
    </source>
</evidence>
<dbReference type="Proteomes" id="UP000199421">
    <property type="component" value="Unassembled WGS sequence"/>
</dbReference>
<dbReference type="InterPro" id="IPR029044">
    <property type="entry name" value="Nucleotide-diphossugar_trans"/>
</dbReference>
<keyword evidence="3" id="KW-1185">Reference proteome</keyword>
<accession>A0A1H7UNU7</accession>
<dbReference type="STRING" id="407022.SAMN05661044_03881"/>
<evidence type="ECO:0000313" key="3">
    <source>
        <dbReference type="Proteomes" id="UP000199421"/>
    </source>
</evidence>
<sequence length="263" mass="30101">MKVSKNALVSVIIPVYNRADFVGSTLDNLLANNYRPLEIVLVNDGSKDESLAVLKEFKEQYEDETFIVKVLDQRNQGAPVARNLGYAHAEGTFIQFLDSDDLISREKFILQIDAMTKEGADFGLCDFEMIYVDNGKHVYHSNAERLRKVLKTHGSFGCGSPLLTKELADKIDWNVNLKRNQDVDYFLKAALMSSKIAYINKPLYTYIRHSSDRISDSYSKTSPVYYERIKSLSRLFGHVPKKLYTLIAISNLYLSLFKFKLNR</sequence>
<dbReference type="GO" id="GO:0016758">
    <property type="term" value="F:hexosyltransferase activity"/>
    <property type="evidence" value="ECO:0007669"/>
    <property type="project" value="UniProtKB-ARBA"/>
</dbReference>
<keyword evidence="2" id="KW-0808">Transferase</keyword>
<feature type="domain" description="Glycosyltransferase 2-like" evidence="1">
    <location>
        <begin position="10"/>
        <end position="145"/>
    </location>
</feature>
<dbReference type="RefSeq" id="WP_093327641.1">
    <property type="nucleotide sequence ID" value="NZ_FOAF01000006.1"/>
</dbReference>